<dbReference type="Gene3D" id="3.40.390.70">
    <property type="match status" value="1"/>
</dbReference>
<evidence type="ECO:0000256" key="1">
    <source>
        <dbReference type="SAM" id="MobiDB-lite"/>
    </source>
</evidence>
<dbReference type="InterPro" id="IPR019546">
    <property type="entry name" value="TAT_signal_bac_arc"/>
</dbReference>
<evidence type="ECO:0000313" key="3">
    <source>
        <dbReference type="Proteomes" id="UP000177682"/>
    </source>
</evidence>
<dbReference type="Proteomes" id="UP000177682">
    <property type="component" value="Unassembled WGS sequence"/>
</dbReference>
<protein>
    <submittedName>
        <fullName evidence="2">Uncharacterized protein</fullName>
    </submittedName>
</protein>
<sequence>MSEREVNPENLVLDNSGDKPQLEKPQSKKTAVSRRRFLKTALKATAAGMVVGLPKIENEIQNDFNEEQLKKEIEQISSALKREYNLDISTNPFNNPGLEEAYDITGENASLAEQADALKWFSAEIGKYSPHYVKNSGLKKISISKSLMVGKDNVAGLAIGDNFYISLGGNLGDIYSLAGWLESSTVKETFHHEFFHTAEGIDDEQWAKLNSVGRNAYVRTWQYNVDWKRFDKELVRELMQWVRPTGFAGRYGLKNEGEDQATMGALLMTDPKKVFDIAKEEEVFRKKMEVCLAFFKKLSDGQMDEIFWRDLMAGKVNADYWKNKRGSAGDRLTVLEQ</sequence>
<dbReference type="NCBIfam" id="TIGR01409">
    <property type="entry name" value="TAT_signal_seq"/>
    <property type="match status" value="1"/>
</dbReference>
<name>A0A1F5PJ99_9BACT</name>
<organism evidence="2 3">
    <name type="scientific">Candidatus Doudnabacteria bacterium RIFCSPHIGHO2_12_FULL_48_16</name>
    <dbReference type="NCBI Taxonomy" id="1817838"/>
    <lineage>
        <taxon>Bacteria</taxon>
        <taxon>Candidatus Doudnaibacteriota</taxon>
    </lineage>
</organism>
<accession>A0A1F5PJ99</accession>
<dbReference type="AlphaFoldDB" id="A0A1F5PJ99"/>
<feature type="compositionally biased region" description="Basic and acidic residues" evidence="1">
    <location>
        <begin position="16"/>
        <end position="26"/>
    </location>
</feature>
<evidence type="ECO:0000313" key="2">
    <source>
        <dbReference type="EMBL" id="OGE89780.1"/>
    </source>
</evidence>
<dbReference type="EMBL" id="MFEY01000008">
    <property type="protein sequence ID" value="OGE89780.1"/>
    <property type="molecule type" value="Genomic_DNA"/>
</dbReference>
<reference evidence="2 3" key="1">
    <citation type="journal article" date="2016" name="Nat. Commun.">
        <title>Thousands of microbial genomes shed light on interconnected biogeochemical processes in an aquifer system.</title>
        <authorList>
            <person name="Anantharaman K."/>
            <person name="Brown C.T."/>
            <person name="Hug L.A."/>
            <person name="Sharon I."/>
            <person name="Castelle C.J."/>
            <person name="Probst A.J."/>
            <person name="Thomas B.C."/>
            <person name="Singh A."/>
            <person name="Wilkins M.J."/>
            <person name="Karaoz U."/>
            <person name="Brodie E.L."/>
            <person name="Williams K.H."/>
            <person name="Hubbard S.S."/>
            <person name="Banfield J.F."/>
        </authorList>
    </citation>
    <scope>NUCLEOTIDE SEQUENCE [LARGE SCALE GENOMIC DNA]</scope>
</reference>
<comment type="caution">
    <text evidence="2">The sequence shown here is derived from an EMBL/GenBank/DDBJ whole genome shotgun (WGS) entry which is preliminary data.</text>
</comment>
<gene>
    <name evidence="2" type="ORF">A3E29_00110</name>
</gene>
<feature type="region of interest" description="Disordered" evidence="1">
    <location>
        <begin position="1"/>
        <end position="30"/>
    </location>
</feature>
<proteinExistence type="predicted"/>